<organism evidence="2 3">
    <name type="scientific">Arabis nemorensis</name>
    <dbReference type="NCBI Taxonomy" id="586526"/>
    <lineage>
        <taxon>Eukaryota</taxon>
        <taxon>Viridiplantae</taxon>
        <taxon>Streptophyta</taxon>
        <taxon>Embryophyta</taxon>
        <taxon>Tracheophyta</taxon>
        <taxon>Spermatophyta</taxon>
        <taxon>Magnoliopsida</taxon>
        <taxon>eudicotyledons</taxon>
        <taxon>Gunneridae</taxon>
        <taxon>Pentapetalae</taxon>
        <taxon>rosids</taxon>
        <taxon>malvids</taxon>
        <taxon>Brassicales</taxon>
        <taxon>Brassicaceae</taxon>
        <taxon>Arabideae</taxon>
        <taxon>Arabis</taxon>
    </lineage>
</organism>
<name>A0A565C9T4_9BRAS</name>
<proteinExistence type="predicted"/>
<dbReference type="EMBL" id="CABITT030000007">
    <property type="protein sequence ID" value="VVB10319.1"/>
    <property type="molecule type" value="Genomic_DNA"/>
</dbReference>
<evidence type="ECO:0000256" key="1">
    <source>
        <dbReference type="SAM" id="Coils"/>
    </source>
</evidence>
<keyword evidence="1" id="KW-0175">Coiled coil</keyword>
<protein>
    <submittedName>
        <fullName evidence="2">Uncharacterized protein</fullName>
    </submittedName>
</protein>
<dbReference type="AlphaFoldDB" id="A0A565C9T4"/>
<comment type="caution">
    <text evidence="2">The sequence shown here is derived from an EMBL/GenBank/DDBJ whole genome shotgun (WGS) entry which is preliminary data.</text>
</comment>
<evidence type="ECO:0000313" key="3">
    <source>
        <dbReference type="Proteomes" id="UP000489600"/>
    </source>
</evidence>
<gene>
    <name evidence="2" type="ORF">ANE_LOCUS20763</name>
</gene>
<reference evidence="2" key="1">
    <citation type="submission" date="2019-07" db="EMBL/GenBank/DDBJ databases">
        <authorList>
            <person name="Dittberner H."/>
        </authorList>
    </citation>
    <scope>NUCLEOTIDE SEQUENCE [LARGE SCALE GENOMIC DNA]</scope>
</reference>
<accession>A0A565C9T4</accession>
<sequence>MRLATELEERRRQRTLREIEKRELEEAQALLEDTEKRQRKGKNIIVVDAFSPNVGEGIATKVGEGH</sequence>
<evidence type="ECO:0000313" key="2">
    <source>
        <dbReference type="EMBL" id="VVB10319.1"/>
    </source>
</evidence>
<keyword evidence="3" id="KW-1185">Reference proteome</keyword>
<feature type="coiled-coil region" evidence="1">
    <location>
        <begin position="17"/>
        <end position="44"/>
    </location>
</feature>
<dbReference type="Proteomes" id="UP000489600">
    <property type="component" value="Unassembled WGS sequence"/>
</dbReference>